<dbReference type="InterPro" id="IPR000914">
    <property type="entry name" value="SBP_5_dom"/>
</dbReference>
<dbReference type="GO" id="GO:1904680">
    <property type="term" value="F:peptide transmembrane transporter activity"/>
    <property type="evidence" value="ECO:0007669"/>
    <property type="project" value="TreeGrafter"/>
</dbReference>
<protein>
    <submittedName>
        <fullName evidence="6">ABC transporter substrate-binding protein</fullName>
    </submittedName>
</protein>
<evidence type="ECO:0000256" key="4">
    <source>
        <dbReference type="SAM" id="SignalP"/>
    </source>
</evidence>
<dbReference type="Pfam" id="PF00496">
    <property type="entry name" value="SBP_bac_5"/>
    <property type="match status" value="1"/>
</dbReference>
<feature type="domain" description="Solute-binding protein family 5" evidence="5">
    <location>
        <begin position="75"/>
        <end position="406"/>
    </location>
</feature>
<gene>
    <name evidence="6" type="ORF">ENY07_04695</name>
</gene>
<evidence type="ECO:0000259" key="5">
    <source>
        <dbReference type="Pfam" id="PF00496"/>
    </source>
</evidence>
<proteinExistence type="inferred from homology"/>
<evidence type="ECO:0000256" key="2">
    <source>
        <dbReference type="ARBA" id="ARBA00005695"/>
    </source>
</evidence>
<dbReference type="GO" id="GO:0043190">
    <property type="term" value="C:ATP-binding cassette (ABC) transporter complex"/>
    <property type="evidence" value="ECO:0007669"/>
    <property type="project" value="InterPro"/>
</dbReference>
<reference evidence="6" key="1">
    <citation type="journal article" date="2020" name="mSystems">
        <title>Genome- and Community-Level Interaction Insights into Carbon Utilization and Element Cycling Functions of Hydrothermarchaeota in Hydrothermal Sediment.</title>
        <authorList>
            <person name="Zhou Z."/>
            <person name="Liu Y."/>
            <person name="Xu W."/>
            <person name="Pan J."/>
            <person name="Luo Z.H."/>
            <person name="Li M."/>
        </authorList>
    </citation>
    <scope>NUCLEOTIDE SEQUENCE</scope>
    <source>
        <strain evidence="6">SpSt-997</strain>
    </source>
</reference>
<evidence type="ECO:0000256" key="3">
    <source>
        <dbReference type="ARBA" id="ARBA00022729"/>
    </source>
</evidence>
<dbReference type="PANTHER" id="PTHR30290">
    <property type="entry name" value="PERIPLASMIC BINDING COMPONENT OF ABC TRANSPORTER"/>
    <property type="match status" value="1"/>
</dbReference>
<dbReference type="PIRSF" id="PIRSF002741">
    <property type="entry name" value="MppA"/>
    <property type="match status" value="1"/>
</dbReference>
<comment type="subcellular location">
    <subcellularLocation>
        <location evidence="1">Periplasm</location>
    </subcellularLocation>
</comment>
<dbReference type="GO" id="GO:0030288">
    <property type="term" value="C:outer membrane-bounded periplasmic space"/>
    <property type="evidence" value="ECO:0007669"/>
    <property type="project" value="UniProtKB-ARBA"/>
</dbReference>
<evidence type="ECO:0000256" key="1">
    <source>
        <dbReference type="ARBA" id="ARBA00004418"/>
    </source>
</evidence>
<name>A0A8J4HB04_9PROT</name>
<keyword evidence="3 4" id="KW-0732">Signal</keyword>
<accession>A0A8J4HB04</accession>
<comment type="caution">
    <text evidence="6">The sequence shown here is derived from an EMBL/GenBank/DDBJ whole genome shotgun (WGS) entry which is preliminary data.</text>
</comment>
<dbReference type="Gene3D" id="3.90.76.10">
    <property type="entry name" value="Dipeptide-binding Protein, Domain 1"/>
    <property type="match status" value="1"/>
</dbReference>
<dbReference type="AlphaFoldDB" id="A0A8J4HB04"/>
<organism evidence="6">
    <name type="scientific">Acidicaldus sp</name>
    <dbReference type="NCBI Taxonomy" id="1872105"/>
    <lineage>
        <taxon>Bacteria</taxon>
        <taxon>Pseudomonadati</taxon>
        <taxon>Pseudomonadota</taxon>
        <taxon>Alphaproteobacteria</taxon>
        <taxon>Acetobacterales</taxon>
        <taxon>Acetobacteraceae</taxon>
        <taxon>Acidicaldus</taxon>
    </lineage>
</organism>
<feature type="signal peptide" evidence="4">
    <location>
        <begin position="1"/>
        <end position="29"/>
    </location>
</feature>
<evidence type="ECO:0000313" key="6">
    <source>
        <dbReference type="EMBL" id="HGC42510.1"/>
    </source>
</evidence>
<dbReference type="SUPFAM" id="SSF53850">
    <property type="entry name" value="Periplasmic binding protein-like II"/>
    <property type="match status" value="1"/>
</dbReference>
<comment type="similarity">
    <text evidence="2">Belongs to the bacterial solute-binding protein 5 family.</text>
</comment>
<sequence>MGDARTRWSARRWLIAGVLATLCAAPAMARDTLTLGMVLEPPGLDPTAGAAAAIREVTYDNIFEGLTRIDGAGHVVPGLAASWTISPDGKTYTFALHFGVTFHDGTEFNCAIVQFSYNRARAPDSTNAQKELFEPIADIACPDPHTAVVTLKRPDAAFLFNMGWGDAVMVAPNSAAGNQTHPIGTGPFRFTNWVKGDRVEMARFDHYWGAAPKLARVTFKFVADPAAAAAALLAGDIDAFSNFPAPEILPQLRADGRFAVVIGSTEGKTILALNNARKPFDDIRVRRALAYAIDRKALVQATMSGLGTIIGSHYTPNDPGFIDLAGTYPYDPTRAKALLAEAGIASGTHFTLALPPPPYARRGGEVIAAMLEEVGLHVELVPMEWAEWLDQVFKRSDFDMTMISHTEARDLAIYARDHYYFNYHSDAFRNLYQTYLAATDPRTEIDLLQKMQRQLATDEPNVFLYVLPKLGVWNARLHGFWVNDPIPANDLSAVAWGE</sequence>
<dbReference type="InterPro" id="IPR030678">
    <property type="entry name" value="Peptide/Ni-bd"/>
</dbReference>
<feature type="chain" id="PRO_5035200300" evidence="4">
    <location>
        <begin position="30"/>
        <end position="498"/>
    </location>
</feature>
<dbReference type="Gene3D" id="3.10.105.10">
    <property type="entry name" value="Dipeptide-binding Protein, Domain 3"/>
    <property type="match status" value="1"/>
</dbReference>
<dbReference type="InterPro" id="IPR039424">
    <property type="entry name" value="SBP_5"/>
</dbReference>
<dbReference type="Gene3D" id="3.40.190.10">
    <property type="entry name" value="Periplasmic binding protein-like II"/>
    <property type="match status" value="1"/>
</dbReference>
<dbReference type="PANTHER" id="PTHR30290:SF38">
    <property type="entry name" value="D,D-DIPEPTIDE-BINDING PERIPLASMIC PROTEIN DDPA-RELATED"/>
    <property type="match status" value="1"/>
</dbReference>
<dbReference type="GO" id="GO:0015833">
    <property type="term" value="P:peptide transport"/>
    <property type="evidence" value="ECO:0007669"/>
    <property type="project" value="TreeGrafter"/>
</dbReference>
<dbReference type="CDD" id="cd08494">
    <property type="entry name" value="PBP2_NikA_DppA_OppA_like_6"/>
    <property type="match status" value="1"/>
</dbReference>
<dbReference type="EMBL" id="DTQM01000090">
    <property type="protein sequence ID" value="HGC42510.1"/>
    <property type="molecule type" value="Genomic_DNA"/>
</dbReference>